<feature type="transmembrane region" description="Helical" evidence="7">
    <location>
        <begin position="71"/>
        <end position="88"/>
    </location>
</feature>
<dbReference type="Proteomes" id="UP001193734">
    <property type="component" value="Unassembled WGS sequence"/>
</dbReference>
<dbReference type="InterPro" id="IPR049177">
    <property type="entry name" value="MgtC_SapB_SrpB_YhiD_N"/>
</dbReference>
<evidence type="ECO:0000256" key="7">
    <source>
        <dbReference type="SAM" id="Phobius"/>
    </source>
</evidence>
<evidence type="ECO:0000256" key="6">
    <source>
        <dbReference type="ARBA" id="ARBA00023136"/>
    </source>
</evidence>
<comment type="similarity">
    <text evidence="2">Belongs to the MgtC/SapB family.</text>
</comment>
<organism evidence="9 10">
    <name type="scientific">Xylanibacter rodentium</name>
    <dbReference type="NCBI Taxonomy" id="2736289"/>
    <lineage>
        <taxon>Bacteria</taxon>
        <taxon>Pseudomonadati</taxon>
        <taxon>Bacteroidota</taxon>
        <taxon>Bacteroidia</taxon>
        <taxon>Bacteroidales</taxon>
        <taxon>Prevotellaceae</taxon>
        <taxon>Xylanibacter</taxon>
    </lineage>
</organism>
<dbReference type="RefSeq" id="WP_172178085.1">
    <property type="nucleotide sequence ID" value="NZ_CASGIA010000047.1"/>
</dbReference>
<dbReference type="EMBL" id="JABKKE010000039">
    <property type="protein sequence ID" value="NPE15338.1"/>
    <property type="molecule type" value="Genomic_DNA"/>
</dbReference>
<evidence type="ECO:0000259" key="8">
    <source>
        <dbReference type="Pfam" id="PF02308"/>
    </source>
</evidence>
<proteinExistence type="inferred from homology"/>
<dbReference type="Pfam" id="PF02308">
    <property type="entry name" value="MgtC"/>
    <property type="match status" value="1"/>
</dbReference>
<keyword evidence="3" id="KW-1003">Cell membrane</keyword>
<evidence type="ECO:0000256" key="1">
    <source>
        <dbReference type="ARBA" id="ARBA00004651"/>
    </source>
</evidence>
<dbReference type="InterPro" id="IPR003416">
    <property type="entry name" value="MgtC/SapB/SrpB/YhiD_fam"/>
</dbReference>
<reference evidence="9 10" key="1">
    <citation type="submission" date="2020-05" db="EMBL/GenBank/DDBJ databases">
        <title>Distinct polysaccharide utilization as determinants for interspecies competition between intestinal Prevotella spp.</title>
        <authorList>
            <person name="Galvez E.J.C."/>
            <person name="Iljazovic A."/>
            <person name="Strowig T."/>
        </authorList>
    </citation>
    <scope>NUCLEOTIDE SEQUENCE [LARGE SCALE GENOMIC DNA]</scope>
    <source>
        <strain evidence="9 10">PROD</strain>
    </source>
</reference>
<evidence type="ECO:0000256" key="5">
    <source>
        <dbReference type="ARBA" id="ARBA00022989"/>
    </source>
</evidence>
<keyword evidence="5 7" id="KW-1133">Transmembrane helix</keyword>
<dbReference type="PANTHER" id="PTHR33778:SF1">
    <property type="entry name" value="MAGNESIUM TRANSPORTER YHID-RELATED"/>
    <property type="match status" value="1"/>
</dbReference>
<feature type="domain" description="MgtC/SapB/SrpB/YhiD N-terminal" evidence="8">
    <location>
        <begin position="10"/>
        <end position="137"/>
    </location>
</feature>
<dbReference type="PRINTS" id="PR01837">
    <property type="entry name" value="MGTCSAPBPROT"/>
</dbReference>
<feature type="transmembrane region" description="Helical" evidence="7">
    <location>
        <begin position="125"/>
        <end position="143"/>
    </location>
</feature>
<evidence type="ECO:0000256" key="4">
    <source>
        <dbReference type="ARBA" id="ARBA00022692"/>
    </source>
</evidence>
<gene>
    <name evidence="9" type="ORF">HPS55_13600</name>
</gene>
<keyword evidence="10" id="KW-1185">Reference proteome</keyword>
<evidence type="ECO:0000256" key="2">
    <source>
        <dbReference type="ARBA" id="ARBA00009298"/>
    </source>
</evidence>
<comment type="subcellular location">
    <subcellularLocation>
        <location evidence="1">Cell membrane</location>
        <topology evidence="1">Multi-pass membrane protein</topology>
    </subcellularLocation>
</comment>
<protein>
    <submittedName>
        <fullName evidence="9">Methyltransferase</fullName>
    </submittedName>
</protein>
<evidence type="ECO:0000313" key="9">
    <source>
        <dbReference type="EMBL" id="NPE15338.1"/>
    </source>
</evidence>
<name>A0ABX2AZF7_9BACT</name>
<comment type="caution">
    <text evidence="9">The sequence shown here is derived from an EMBL/GenBank/DDBJ whole genome shotgun (WGS) entry which is preliminary data.</text>
</comment>
<keyword evidence="4 7" id="KW-0812">Transmembrane</keyword>
<dbReference type="GeneID" id="82158802"/>
<dbReference type="GO" id="GO:0008168">
    <property type="term" value="F:methyltransferase activity"/>
    <property type="evidence" value="ECO:0007669"/>
    <property type="project" value="UniProtKB-KW"/>
</dbReference>
<feature type="transmembrane region" description="Helical" evidence="7">
    <location>
        <begin position="100"/>
        <end position="119"/>
    </location>
</feature>
<feature type="transmembrane region" description="Helical" evidence="7">
    <location>
        <begin position="6"/>
        <end position="22"/>
    </location>
</feature>
<keyword evidence="6 7" id="KW-0472">Membrane</keyword>
<evidence type="ECO:0000256" key="3">
    <source>
        <dbReference type="ARBA" id="ARBA00022475"/>
    </source>
</evidence>
<accession>A0ABX2AZF7</accession>
<keyword evidence="9" id="KW-0808">Transferase</keyword>
<evidence type="ECO:0000313" key="10">
    <source>
        <dbReference type="Proteomes" id="UP001193734"/>
    </source>
</evidence>
<keyword evidence="9" id="KW-0489">Methyltransferase</keyword>
<dbReference type="PANTHER" id="PTHR33778">
    <property type="entry name" value="PROTEIN MGTC"/>
    <property type="match status" value="1"/>
</dbReference>
<sequence length="221" mass="24580">MTYEFIIRIFVAAVLGGLIGLEREYRAKEAGFRTHFLVALGSSLFMILSQYGFDTPLTILQKTSFDPSRIASQVVTGIGFIGAGIIIFQKNVIRGLTTAAGLWVTSAIGLTCGAGLYILASATTILVLLCLEVLNVILQRFGTRNISVTITSKSKDNIKGIFKLMKKESIEVYSYNMKERNVSGIHTFAVTMELKMRRYKYETILFDIISKFEGTELESME</sequence>
<feature type="transmembrane region" description="Helical" evidence="7">
    <location>
        <begin position="34"/>
        <end position="51"/>
    </location>
</feature>
<dbReference type="GO" id="GO:0032259">
    <property type="term" value="P:methylation"/>
    <property type="evidence" value="ECO:0007669"/>
    <property type="project" value="UniProtKB-KW"/>
</dbReference>